<dbReference type="Proteomes" id="UP001165136">
    <property type="component" value="Unassembled WGS sequence"/>
</dbReference>
<dbReference type="Gene3D" id="1.10.150.690">
    <property type="entry name" value="DUF2063"/>
    <property type="match status" value="1"/>
</dbReference>
<dbReference type="InterPro" id="IPR018640">
    <property type="entry name" value="DUF2063"/>
</dbReference>
<sequence length="275" mass="30041">MPGELGRLQAWLQGAILDPTRAWGTDAVITASPALTPAARLAIYQQGYRTRLLEGMRAHYPVLCELLGRDSFDAFALEFLAARPSRSRTLDDLGAGFADHLQSSRLDAGRGEDWWDFAADLARFERAFAEATAAPGVEDIGGVDAGLLPPPSHPGWPDATVTPSPCLRLLALDFPVHTYATAVRRGDHRRPPPARARTRLAVHRRDYVVTTTELDAAPWWLLAVLVTGNGPRAAAQAARMTACEMAEWVRHWAERGLFVAITVPSRDISPAVLRP</sequence>
<proteinExistence type="predicted"/>
<reference evidence="2" key="1">
    <citation type="submission" date="2023-03" db="EMBL/GenBank/DDBJ databases">
        <title>Amycolatopsis taiwanensis NBRC 103393.</title>
        <authorList>
            <person name="Ichikawa N."/>
            <person name="Sato H."/>
            <person name="Tonouchi N."/>
        </authorList>
    </citation>
    <scope>NUCLEOTIDE SEQUENCE</scope>
    <source>
        <strain evidence="2">NBRC 103393</strain>
    </source>
</reference>
<dbReference type="AlphaFoldDB" id="A0A9W6R3Q0"/>
<name>A0A9W6R3Q0_9PSEU</name>
<protein>
    <recommendedName>
        <fullName evidence="1">Putative DNA-binding domain-containing protein</fullName>
    </recommendedName>
</protein>
<dbReference type="RefSeq" id="WP_285488002.1">
    <property type="nucleotide sequence ID" value="NZ_BSTI01000009.1"/>
</dbReference>
<organism evidence="2 3">
    <name type="scientific">Amycolatopsis taiwanensis</name>
    <dbReference type="NCBI Taxonomy" id="342230"/>
    <lineage>
        <taxon>Bacteria</taxon>
        <taxon>Bacillati</taxon>
        <taxon>Actinomycetota</taxon>
        <taxon>Actinomycetes</taxon>
        <taxon>Pseudonocardiales</taxon>
        <taxon>Pseudonocardiaceae</taxon>
        <taxon>Amycolatopsis</taxon>
    </lineage>
</organism>
<evidence type="ECO:0000259" key="1">
    <source>
        <dbReference type="Pfam" id="PF09836"/>
    </source>
</evidence>
<accession>A0A9W6R3Q0</accession>
<dbReference type="InterPro" id="IPR044922">
    <property type="entry name" value="DUF2063_N_sf"/>
</dbReference>
<comment type="caution">
    <text evidence="2">The sequence shown here is derived from an EMBL/GenBank/DDBJ whole genome shotgun (WGS) entry which is preliminary data.</text>
</comment>
<evidence type="ECO:0000313" key="2">
    <source>
        <dbReference type="EMBL" id="GLY67800.1"/>
    </source>
</evidence>
<evidence type="ECO:0000313" key="3">
    <source>
        <dbReference type="Proteomes" id="UP001165136"/>
    </source>
</evidence>
<keyword evidence="3" id="KW-1185">Reference proteome</keyword>
<feature type="domain" description="Putative DNA-binding" evidence="1">
    <location>
        <begin position="8"/>
        <end position="101"/>
    </location>
</feature>
<dbReference type="EMBL" id="BSTI01000009">
    <property type="protein sequence ID" value="GLY67800.1"/>
    <property type="molecule type" value="Genomic_DNA"/>
</dbReference>
<gene>
    <name evidence="2" type="ORF">Atai01_44190</name>
</gene>
<dbReference type="Pfam" id="PF09836">
    <property type="entry name" value="DUF2063"/>
    <property type="match status" value="1"/>
</dbReference>